<proteinExistence type="predicted"/>
<gene>
    <name evidence="2" type="ORF">ANN_10984</name>
</gene>
<sequence>MGAIWNRGIIGPIFFDETVNQVRYKTTLESSFIPHLMAKAFPMETQWFMQDGAPPHTANTVLDYLHEMFDLSVMSHRHGADKNSIKHTTMTVLLFQTIAPGIPLPPQPVLTRWKTWLDAVNYYADHYGEIMQQHCRASTDYRRKECESNTAIRKSGRKERSRDNLNDIQEYSRKRNDIDRGKSFEVDAESGTLTVAQFCHDLFSSQALRTQLFRSDFLYKG</sequence>
<dbReference type="Proteomes" id="UP001148838">
    <property type="component" value="Unassembled WGS sequence"/>
</dbReference>
<evidence type="ECO:0000313" key="3">
    <source>
        <dbReference type="Proteomes" id="UP001148838"/>
    </source>
</evidence>
<evidence type="ECO:0000256" key="1">
    <source>
        <dbReference type="SAM" id="MobiDB-lite"/>
    </source>
</evidence>
<name>A0ABQ8T3S3_PERAM</name>
<organism evidence="2 3">
    <name type="scientific">Periplaneta americana</name>
    <name type="common">American cockroach</name>
    <name type="synonym">Blatta americana</name>
    <dbReference type="NCBI Taxonomy" id="6978"/>
    <lineage>
        <taxon>Eukaryota</taxon>
        <taxon>Metazoa</taxon>
        <taxon>Ecdysozoa</taxon>
        <taxon>Arthropoda</taxon>
        <taxon>Hexapoda</taxon>
        <taxon>Insecta</taxon>
        <taxon>Pterygota</taxon>
        <taxon>Neoptera</taxon>
        <taxon>Polyneoptera</taxon>
        <taxon>Dictyoptera</taxon>
        <taxon>Blattodea</taxon>
        <taxon>Blattoidea</taxon>
        <taxon>Blattidae</taxon>
        <taxon>Blattinae</taxon>
        <taxon>Periplaneta</taxon>
    </lineage>
</organism>
<keyword evidence="3" id="KW-1185">Reference proteome</keyword>
<feature type="region of interest" description="Disordered" evidence="1">
    <location>
        <begin position="152"/>
        <end position="172"/>
    </location>
</feature>
<reference evidence="2 3" key="1">
    <citation type="journal article" date="2022" name="Allergy">
        <title>Genome assembly and annotation of Periplaneta americana reveal a comprehensive cockroach allergen profile.</title>
        <authorList>
            <person name="Wang L."/>
            <person name="Xiong Q."/>
            <person name="Saelim N."/>
            <person name="Wang L."/>
            <person name="Nong W."/>
            <person name="Wan A.T."/>
            <person name="Shi M."/>
            <person name="Liu X."/>
            <person name="Cao Q."/>
            <person name="Hui J.H.L."/>
            <person name="Sookrung N."/>
            <person name="Leung T.F."/>
            <person name="Tungtrongchitr A."/>
            <person name="Tsui S.K.W."/>
        </authorList>
    </citation>
    <scope>NUCLEOTIDE SEQUENCE [LARGE SCALE GENOMIC DNA]</scope>
    <source>
        <strain evidence="2">PWHHKU_190912</strain>
    </source>
</reference>
<feature type="compositionally biased region" description="Basic and acidic residues" evidence="1">
    <location>
        <begin position="158"/>
        <end position="172"/>
    </location>
</feature>
<evidence type="ECO:0008006" key="4">
    <source>
        <dbReference type="Google" id="ProtNLM"/>
    </source>
</evidence>
<dbReference type="EMBL" id="JAJSOF020000015">
    <property type="protein sequence ID" value="KAJ4441134.1"/>
    <property type="molecule type" value="Genomic_DNA"/>
</dbReference>
<accession>A0ABQ8T3S3</accession>
<comment type="caution">
    <text evidence="2">The sequence shown here is derived from an EMBL/GenBank/DDBJ whole genome shotgun (WGS) entry which is preliminary data.</text>
</comment>
<protein>
    <recommendedName>
        <fullName evidence="4">Tc1-like transposase DDE domain-containing protein</fullName>
    </recommendedName>
</protein>
<dbReference type="InterPro" id="IPR036397">
    <property type="entry name" value="RNaseH_sf"/>
</dbReference>
<dbReference type="Gene3D" id="3.30.420.10">
    <property type="entry name" value="Ribonuclease H-like superfamily/Ribonuclease H"/>
    <property type="match status" value="1"/>
</dbReference>
<evidence type="ECO:0000313" key="2">
    <source>
        <dbReference type="EMBL" id="KAJ4441134.1"/>
    </source>
</evidence>